<comment type="caution">
    <text evidence="2">The sequence shown here is derived from an EMBL/GenBank/DDBJ whole genome shotgun (WGS) entry which is preliminary data.</text>
</comment>
<accession>A0ABT6ALE9</accession>
<dbReference type="Proteomes" id="UP001216674">
    <property type="component" value="Unassembled WGS sequence"/>
</dbReference>
<dbReference type="RefSeq" id="WP_276264646.1">
    <property type="nucleotide sequence ID" value="NZ_JARJLM010000163.1"/>
</dbReference>
<dbReference type="GO" id="GO:0004497">
    <property type="term" value="F:monooxygenase activity"/>
    <property type="evidence" value="ECO:0007669"/>
    <property type="project" value="UniProtKB-KW"/>
</dbReference>
<evidence type="ECO:0000259" key="1">
    <source>
        <dbReference type="PROSITE" id="PS51725"/>
    </source>
</evidence>
<keyword evidence="2" id="KW-0560">Oxidoreductase</keyword>
<reference evidence="2 3" key="1">
    <citation type="submission" date="2023-03" db="EMBL/GenBank/DDBJ databases">
        <title>Draft assemblies of triclosan tolerant bacteria isolated from returned activated sludge.</title>
        <authorList>
            <person name="Van Hamelsveld S."/>
        </authorList>
    </citation>
    <scope>NUCLEOTIDE SEQUENCE [LARGE SCALE GENOMIC DNA]</scope>
    <source>
        <strain evidence="2 3">GW210010_S58</strain>
    </source>
</reference>
<feature type="domain" description="ABM" evidence="1">
    <location>
        <begin position="3"/>
        <end position="92"/>
    </location>
</feature>
<dbReference type="SUPFAM" id="SSF54909">
    <property type="entry name" value="Dimeric alpha+beta barrel"/>
    <property type="match status" value="1"/>
</dbReference>
<sequence>MTITNVAFIRTKPGQGTALGGLLAELAPISREEAGCIDFELHRSVDNPDLWFVYENWTSRDDLDQHFKTPHLLKFAEAAAPLLDGEMDLRLFSKVAVVGAKG</sequence>
<keyword evidence="3" id="KW-1185">Reference proteome</keyword>
<dbReference type="PANTHER" id="PTHR33336:SF3">
    <property type="entry name" value="ABM DOMAIN-CONTAINING PROTEIN"/>
    <property type="match status" value="1"/>
</dbReference>
<keyword evidence="2" id="KW-0503">Monooxygenase</keyword>
<dbReference type="InterPro" id="IPR007138">
    <property type="entry name" value="ABM_dom"/>
</dbReference>
<dbReference type="InterPro" id="IPR011008">
    <property type="entry name" value="Dimeric_a/b-barrel"/>
</dbReference>
<protein>
    <submittedName>
        <fullName evidence="2">Quinol monooxygenase</fullName>
    </submittedName>
</protein>
<evidence type="ECO:0000313" key="3">
    <source>
        <dbReference type="Proteomes" id="UP001216674"/>
    </source>
</evidence>
<dbReference type="PROSITE" id="PS51725">
    <property type="entry name" value="ABM"/>
    <property type="match status" value="1"/>
</dbReference>
<name>A0ABT6ALE9_9BURK</name>
<dbReference type="InterPro" id="IPR050744">
    <property type="entry name" value="AI-2_Isomerase_LsrG"/>
</dbReference>
<dbReference type="Gene3D" id="3.30.70.100">
    <property type="match status" value="1"/>
</dbReference>
<evidence type="ECO:0000313" key="2">
    <source>
        <dbReference type="EMBL" id="MDF3833248.1"/>
    </source>
</evidence>
<dbReference type="PANTHER" id="PTHR33336">
    <property type="entry name" value="QUINOL MONOOXYGENASE YGIN-RELATED"/>
    <property type="match status" value="1"/>
</dbReference>
<dbReference type="EMBL" id="JARJLM010000163">
    <property type="protein sequence ID" value="MDF3833248.1"/>
    <property type="molecule type" value="Genomic_DNA"/>
</dbReference>
<dbReference type="Pfam" id="PF03992">
    <property type="entry name" value="ABM"/>
    <property type="match status" value="1"/>
</dbReference>
<gene>
    <name evidence="2" type="ORF">P3W85_09860</name>
</gene>
<proteinExistence type="predicted"/>
<organism evidence="2 3">
    <name type="scientific">Cupriavidus basilensis</name>
    <dbReference type="NCBI Taxonomy" id="68895"/>
    <lineage>
        <taxon>Bacteria</taxon>
        <taxon>Pseudomonadati</taxon>
        <taxon>Pseudomonadota</taxon>
        <taxon>Betaproteobacteria</taxon>
        <taxon>Burkholderiales</taxon>
        <taxon>Burkholderiaceae</taxon>
        <taxon>Cupriavidus</taxon>
    </lineage>
</organism>